<feature type="transmembrane region" description="Helical" evidence="5">
    <location>
        <begin position="7"/>
        <end position="35"/>
    </location>
</feature>
<evidence type="ECO:0000256" key="1">
    <source>
        <dbReference type="ARBA" id="ARBA00004370"/>
    </source>
</evidence>
<keyword evidence="2 5" id="KW-0812">Transmembrane</keyword>
<gene>
    <name evidence="7" type="ORF">HIJ39_12900</name>
</gene>
<dbReference type="InterPro" id="IPR025423">
    <property type="entry name" value="TMEM205-like"/>
</dbReference>
<dbReference type="GO" id="GO:0016020">
    <property type="term" value="C:membrane"/>
    <property type="evidence" value="ECO:0007669"/>
    <property type="project" value="UniProtKB-SubCell"/>
</dbReference>
<keyword evidence="4 5" id="KW-0472">Membrane</keyword>
<protein>
    <submittedName>
        <fullName evidence="7">DUF4149 domain-containing protein</fullName>
    </submittedName>
</protein>
<proteinExistence type="predicted"/>
<name>A0A7Y0Q3Q4_9FIRM</name>
<evidence type="ECO:0000256" key="4">
    <source>
        <dbReference type="ARBA" id="ARBA00023136"/>
    </source>
</evidence>
<comment type="caution">
    <text evidence="7">The sequence shown here is derived from an EMBL/GenBank/DDBJ whole genome shotgun (WGS) entry which is preliminary data.</text>
</comment>
<dbReference type="Proteomes" id="UP000533476">
    <property type="component" value="Unassembled WGS sequence"/>
</dbReference>
<keyword evidence="3 5" id="KW-1133">Transmembrane helix</keyword>
<dbReference type="AlphaFoldDB" id="A0A7Y0Q3Q4"/>
<evidence type="ECO:0000313" key="7">
    <source>
        <dbReference type="EMBL" id="NMP23236.1"/>
    </source>
</evidence>
<feature type="transmembrane region" description="Helical" evidence="5">
    <location>
        <begin position="79"/>
        <end position="99"/>
    </location>
</feature>
<dbReference type="EMBL" id="JABBVZ010000044">
    <property type="protein sequence ID" value="NMP23236.1"/>
    <property type="molecule type" value="Genomic_DNA"/>
</dbReference>
<evidence type="ECO:0000259" key="6">
    <source>
        <dbReference type="Pfam" id="PF13664"/>
    </source>
</evidence>
<accession>A0A7Y0Q3Q4</accession>
<reference evidence="7 8" key="1">
    <citation type="submission" date="2020-04" db="EMBL/GenBank/DDBJ databases">
        <authorList>
            <person name="Zhang R."/>
            <person name="Schippers A."/>
        </authorList>
    </citation>
    <scope>NUCLEOTIDE SEQUENCE [LARGE SCALE GENOMIC DNA]</scope>
    <source>
        <strain evidence="7 8">DSM 109850</strain>
    </source>
</reference>
<sequence>MERWGRLAWRLGVSVWLGTIFFLFVGIGPHVFTVLPASEAGHLVDAIFPVYDAEGLVFGALMILGALLLLGSRRDERRWVLVGVAIVNWLLAWASEATLRAMQHLEAGAPRFHQLHAESVIFSVAMFLLVLFGLIWDVLSL</sequence>
<feature type="transmembrane region" description="Helical" evidence="5">
    <location>
        <begin position="55"/>
        <end position="72"/>
    </location>
</feature>
<keyword evidence="8" id="KW-1185">Reference proteome</keyword>
<evidence type="ECO:0000313" key="8">
    <source>
        <dbReference type="Proteomes" id="UP000533476"/>
    </source>
</evidence>
<comment type="subcellular location">
    <subcellularLocation>
        <location evidence="1">Membrane</location>
    </subcellularLocation>
</comment>
<evidence type="ECO:0000256" key="3">
    <source>
        <dbReference type="ARBA" id="ARBA00022989"/>
    </source>
</evidence>
<organism evidence="7 8">
    <name type="scientific">Sulfobacillus harzensis</name>
    <dbReference type="NCBI Taxonomy" id="2729629"/>
    <lineage>
        <taxon>Bacteria</taxon>
        <taxon>Bacillati</taxon>
        <taxon>Bacillota</taxon>
        <taxon>Clostridia</taxon>
        <taxon>Eubacteriales</taxon>
        <taxon>Clostridiales Family XVII. Incertae Sedis</taxon>
        <taxon>Sulfobacillus</taxon>
    </lineage>
</organism>
<feature type="transmembrane region" description="Helical" evidence="5">
    <location>
        <begin position="119"/>
        <end position="139"/>
    </location>
</feature>
<dbReference type="Pfam" id="PF13664">
    <property type="entry name" value="DUF4149"/>
    <property type="match status" value="1"/>
</dbReference>
<dbReference type="RefSeq" id="WP_169100317.1">
    <property type="nucleotide sequence ID" value="NZ_JABBVZ010000044.1"/>
</dbReference>
<feature type="domain" description="TMEM205-like" evidence="6">
    <location>
        <begin position="12"/>
        <end position="90"/>
    </location>
</feature>
<evidence type="ECO:0000256" key="2">
    <source>
        <dbReference type="ARBA" id="ARBA00022692"/>
    </source>
</evidence>
<evidence type="ECO:0000256" key="5">
    <source>
        <dbReference type="SAM" id="Phobius"/>
    </source>
</evidence>